<dbReference type="EMBL" id="SNRY01002074">
    <property type="protein sequence ID" value="KAA6326938.1"/>
    <property type="molecule type" value="Genomic_DNA"/>
</dbReference>
<reference evidence="2" key="1">
    <citation type="submission" date="2019-03" db="EMBL/GenBank/DDBJ databases">
        <title>Single cell metagenomics reveals metabolic interactions within the superorganism composed of flagellate Streblomastix strix and complex community of Bacteroidetes bacteria on its surface.</title>
        <authorList>
            <person name="Treitli S.C."/>
            <person name="Kolisko M."/>
            <person name="Husnik F."/>
            <person name="Keeling P."/>
            <person name="Hampl V."/>
        </authorList>
    </citation>
    <scope>NUCLEOTIDE SEQUENCE</scope>
    <source>
        <strain evidence="2">STM</strain>
    </source>
</reference>
<accession>A0A5J4R086</accession>
<keyword evidence="1" id="KW-1133">Transmembrane helix</keyword>
<evidence type="ECO:0000256" key="1">
    <source>
        <dbReference type="SAM" id="Phobius"/>
    </source>
</evidence>
<keyword evidence="1" id="KW-0812">Transmembrane</keyword>
<feature type="transmembrane region" description="Helical" evidence="1">
    <location>
        <begin position="29"/>
        <end position="51"/>
    </location>
</feature>
<name>A0A5J4R086_9ZZZZ</name>
<comment type="caution">
    <text evidence="2">The sequence shown here is derived from an EMBL/GenBank/DDBJ whole genome shotgun (WGS) entry which is preliminary data.</text>
</comment>
<dbReference type="AlphaFoldDB" id="A0A5J4R086"/>
<gene>
    <name evidence="2" type="ORF">EZS27_024019</name>
</gene>
<keyword evidence="1" id="KW-0472">Membrane</keyword>
<protein>
    <recommendedName>
        <fullName evidence="3">Signal peptidase II</fullName>
    </recommendedName>
</protein>
<proteinExistence type="predicted"/>
<sequence length="73" mass="8498">MFGFAGIICSSCDNIFFGGSWDYVYLKPLFVFDLKDVYLNCFACLFLIGYVKNKKRLASVKAIDIWNIIRRKQ</sequence>
<evidence type="ECO:0000313" key="2">
    <source>
        <dbReference type="EMBL" id="KAA6326938.1"/>
    </source>
</evidence>
<organism evidence="2">
    <name type="scientific">termite gut metagenome</name>
    <dbReference type="NCBI Taxonomy" id="433724"/>
    <lineage>
        <taxon>unclassified sequences</taxon>
        <taxon>metagenomes</taxon>
        <taxon>organismal metagenomes</taxon>
    </lineage>
</organism>
<evidence type="ECO:0008006" key="3">
    <source>
        <dbReference type="Google" id="ProtNLM"/>
    </source>
</evidence>